<dbReference type="InterPro" id="IPR011009">
    <property type="entry name" value="Kinase-like_dom_sf"/>
</dbReference>
<dbReference type="PANTHER" id="PTHR43289">
    <property type="entry name" value="MITOGEN-ACTIVATED PROTEIN KINASE KINASE KINASE 20-RELATED"/>
    <property type="match status" value="1"/>
</dbReference>
<keyword evidence="1" id="KW-0808">Transferase</keyword>
<comment type="caution">
    <text evidence="6">The sequence shown here is derived from an EMBL/GenBank/DDBJ whole genome shotgun (WGS) entry which is preliminary data.</text>
</comment>
<dbReference type="PROSITE" id="PS50011">
    <property type="entry name" value="PROTEIN_KINASE_DOM"/>
    <property type="match status" value="1"/>
</dbReference>
<dbReference type="PROSITE" id="PS00108">
    <property type="entry name" value="PROTEIN_KINASE_ST"/>
    <property type="match status" value="1"/>
</dbReference>
<protein>
    <submittedName>
        <fullName evidence="6">Serine/threonine protein kinase</fullName>
    </submittedName>
</protein>
<dbReference type="Gene3D" id="1.10.510.10">
    <property type="entry name" value="Transferase(Phosphotransferase) domain 1"/>
    <property type="match status" value="1"/>
</dbReference>
<proteinExistence type="predicted"/>
<dbReference type="SMART" id="SM00220">
    <property type="entry name" value="S_TKc"/>
    <property type="match status" value="1"/>
</dbReference>
<accession>A0A560LIG5</accession>
<dbReference type="RefSeq" id="WP_146990127.1">
    <property type="nucleotide sequence ID" value="NZ_VITY01000011.1"/>
</dbReference>
<evidence type="ECO:0000256" key="1">
    <source>
        <dbReference type="ARBA" id="ARBA00022679"/>
    </source>
</evidence>
<dbReference type="PANTHER" id="PTHR43289:SF6">
    <property type="entry name" value="SERINE_THREONINE-PROTEIN KINASE NEKL-3"/>
    <property type="match status" value="1"/>
</dbReference>
<evidence type="ECO:0000256" key="4">
    <source>
        <dbReference type="ARBA" id="ARBA00022840"/>
    </source>
</evidence>
<dbReference type="InterPro" id="IPR008271">
    <property type="entry name" value="Ser/Thr_kinase_AS"/>
</dbReference>
<dbReference type="GO" id="GO:0005524">
    <property type="term" value="F:ATP binding"/>
    <property type="evidence" value="ECO:0007669"/>
    <property type="project" value="UniProtKB-KW"/>
</dbReference>
<sequence>MNPAAPLGYVLGGRFDLLEVINEGSASTVYRAIDRIGLWAREQNPEVAVKVIHPHSKMRQKFVELLHREARLLRNFVHRNLVQIYDSDYDGKYHYLVMELLKGRSLAQILADRQGQPLSPSLSFQIVRGVGQALAHMHCLGVVHGDLKPGNIFITSTGEIKILDFGTVLMLDVPPQHDRATAMLDQIGLLTPAYASPEMLMGEPRAESDDVYSLAVVTYLALTGAHPYAQRAADEALKANLTPAPPPTISPAQWRVLASGLALNRRDRIETVDEFVQRLGRPPWLYRLFGQRILLR</sequence>
<dbReference type="Proteomes" id="UP000321304">
    <property type="component" value="Unassembled WGS sequence"/>
</dbReference>
<feature type="domain" description="Protein kinase" evidence="5">
    <location>
        <begin position="15"/>
        <end position="285"/>
    </location>
</feature>
<evidence type="ECO:0000259" key="5">
    <source>
        <dbReference type="PROSITE" id="PS50011"/>
    </source>
</evidence>
<keyword evidence="6" id="KW-0723">Serine/threonine-protein kinase</keyword>
<dbReference type="SUPFAM" id="SSF56112">
    <property type="entry name" value="Protein kinase-like (PK-like)"/>
    <property type="match status" value="1"/>
</dbReference>
<keyword evidence="2" id="KW-0547">Nucleotide-binding</keyword>
<dbReference type="CDD" id="cd14014">
    <property type="entry name" value="STKc_PknB_like"/>
    <property type="match status" value="1"/>
</dbReference>
<evidence type="ECO:0000313" key="6">
    <source>
        <dbReference type="EMBL" id="TWB93060.1"/>
    </source>
</evidence>
<keyword evidence="3 6" id="KW-0418">Kinase</keyword>
<gene>
    <name evidence="6" type="ORF">FBZ93_11199</name>
</gene>
<evidence type="ECO:0000256" key="2">
    <source>
        <dbReference type="ARBA" id="ARBA00022741"/>
    </source>
</evidence>
<dbReference type="STRING" id="1755647.AS156_06985"/>
<dbReference type="AlphaFoldDB" id="A0A560LIG5"/>
<dbReference type="GO" id="GO:0004674">
    <property type="term" value="F:protein serine/threonine kinase activity"/>
    <property type="evidence" value="ECO:0007669"/>
    <property type="project" value="UniProtKB-KW"/>
</dbReference>
<keyword evidence="4" id="KW-0067">ATP-binding</keyword>
<dbReference type="OrthoDB" id="9801841at2"/>
<dbReference type="InterPro" id="IPR000719">
    <property type="entry name" value="Prot_kinase_dom"/>
</dbReference>
<evidence type="ECO:0000313" key="7">
    <source>
        <dbReference type="Proteomes" id="UP000321304"/>
    </source>
</evidence>
<name>A0A560LIG5_9BRAD</name>
<organism evidence="6 7">
    <name type="scientific">Bradyrhizobium macuxiense</name>
    <dbReference type="NCBI Taxonomy" id="1755647"/>
    <lineage>
        <taxon>Bacteria</taxon>
        <taxon>Pseudomonadati</taxon>
        <taxon>Pseudomonadota</taxon>
        <taxon>Alphaproteobacteria</taxon>
        <taxon>Hyphomicrobiales</taxon>
        <taxon>Nitrobacteraceae</taxon>
        <taxon>Bradyrhizobium</taxon>
    </lineage>
</organism>
<keyword evidence="7" id="KW-1185">Reference proteome</keyword>
<dbReference type="EMBL" id="VITY01000011">
    <property type="protein sequence ID" value="TWB93060.1"/>
    <property type="molecule type" value="Genomic_DNA"/>
</dbReference>
<evidence type="ECO:0000256" key="3">
    <source>
        <dbReference type="ARBA" id="ARBA00022777"/>
    </source>
</evidence>
<reference evidence="6 7" key="1">
    <citation type="submission" date="2019-06" db="EMBL/GenBank/DDBJ databases">
        <title>Genomic Encyclopedia of Type Strains, Phase IV (KMG-V): Genome sequencing to study the core and pangenomes of soil and plant-associated prokaryotes.</title>
        <authorList>
            <person name="Whitman W."/>
        </authorList>
    </citation>
    <scope>NUCLEOTIDE SEQUENCE [LARGE SCALE GENOMIC DNA]</scope>
    <source>
        <strain evidence="6 7">BR 10355</strain>
    </source>
</reference>
<dbReference type="Pfam" id="PF00069">
    <property type="entry name" value="Pkinase"/>
    <property type="match status" value="1"/>
</dbReference>
<dbReference type="Gene3D" id="3.30.200.20">
    <property type="entry name" value="Phosphorylase Kinase, domain 1"/>
    <property type="match status" value="1"/>
</dbReference>